<dbReference type="Gene3D" id="2.40.50.140">
    <property type="entry name" value="Nucleic acid-binding proteins"/>
    <property type="match status" value="1"/>
</dbReference>
<dbReference type="Gene3D" id="3.30.930.10">
    <property type="entry name" value="Bira Bifunctional Protein, Domain 2"/>
    <property type="match status" value="1"/>
</dbReference>
<dbReference type="Gene3D" id="3.30.1360.30">
    <property type="entry name" value="GAD-like domain"/>
    <property type="match status" value="1"/>
</dbReference>
<dbReference type="EMBL" id="AFVZ01000001">
    <property type="protein sequence ID" value="EHN59130.1"/>
    <property type="molecule type" value="Genomic_DNA"/>
</dbReference>
<comment type="subunit">
    <text evidence="7">Homodimer.</text>
</comment>
<dbReference type="eggNOG" id="COG0173">
    <property type="taxonomic scope" value="Bacteria"/>
</dbReference>
<feature type="binding site" evidence="7">
    <location>
        <position position="178"/>
    </location>
    <ligand>
        <name>L-aspartate</name>
        <dbReference type="ChEBI" id="CHEBI:29991"/>
    </ligand>
</feature>
<dbReference type="InterPro" id="IPR045864">
    <property type="entry name" value="aa-tRNA-synth_II/BPL/LPL"/>
</dbReference>
<dbReference type="GO" id="GO:0016740">
    <property type="term" value="F:transferase activity"/>
    <property type="evidence" value="ECO:0007669"/>
    <property type="project" value="UniProtKB-ARBA"/>
</dbReference>
<evidence type="ECO:0000256" key="5">
    <source>
        <dbReference type="ARBA" id="ARBA00022917"/>
    </source>
</evidence>
<dbReference type="STRING" id="336988.NT96_06245"/>
<dbReference type="InterPro" id="IPR012340">
    <property type="entry name" value="NA-bd_OB-fold"/>
</dbReference>
<dbReference type="InterPro" id="IPR002312">
    <property type="entry name" value="Asp/Asn-tRNA-synth_IIb"/>
</dbReference>
<sequence>MTTKQRTIYAGLVDETLAGQQVTLKGWVQKRRDLGGLIFVDLRDREGIVQLTFSDEFSAQARQTAEKVRSEFVIAVTGTVSLRADSAINPKMKTGKIEILVHEATILAESKTPPFDIEDGVDVNEELKLKYRYLDLRRPEMQKGLVLRSKIMLSTMRFMETNGFLNIETPYLAKSTPEGARDYLVPSRVYPGSFYALPQSPQLFKQLLMGAGFDRYFQIARCFRDEDLRGDRQPEFTQLDMETSFMNQSEIRDLVNRWVAQVMSDVVGAKVDPAKFPILHWQEAMDRFGSDKPDLRFGIELHDLSGIMKQTDFSVFTSAIEQGGFVKAIVAPNGSQHFTRKMIDAQTDYIKRFKAKGLAWVKYNNGELTGPIAKFLTAVKDQLVAALSLKDGDMVFFAAGTFSVVSDTLGYLRKYVAEELHLIDENKWDFAWIVDWPLFEYSEDFGRWIAAHHPFTMPNEEDLHYLDDDEDPHKAHAQSYDLVLNGYELGSGSIRIHTMDIQEKMLKALGFTPEKAEQAFGFLLEAMEYGFPPMGGIALGLDRLSMLLAKKDNIREVIAFPKNSNATEPMTKAPSRVSEKQLQELGLRVPD</sequence>
<keyword evidence="2 7" id="KW-0436">Ligase</keyword>
<dbReference type="NCBIfam" id="NF001750">
    <property type="entry name" value="PRK00476.1"/>
    <property type="match status" value="1"/>
</dbReference>
<dbReference type="InterPro" id="IPR047089">
    <property type="entry name" value="Asp-tRNA-ligase_1_N"/>
</dbReference>
<dbReference type="GO" id="GO:0004815">
    <property type="term" value="F:aspartate-tRNA ligase activity"/>
    <property type="evidence" value="ECO:0007669"/>
    <property type="project" value="UniProtKB-UniRule"/>
</dbReference>
<dbReference type="GO" id="GO:0003676">
    <property type="term" value="F:nucleic acid binding"/>
    <property type="evidence" value="ECO:0007669"/>
    <property type="project" value="InterPro"/>
</dbReference>
<keyword evidence="7" id="KW-0963">Cytoplasm</keyword>
<feature type="binding site" evidence="7">
    <location>
        <begin position="224"/>
        <end position="226"/>
    </location>
    <ligand>
        <name>ATP</name>
        <dbReference type="ChEBI" id="CHEBI:30616"/>
    </ligand>
</feature>
<evidence type="ECO:0000256" key="7">
    <source>
        <dbReference type="HAMAP-Rule" id="MF_00044"/>
    </source>
</evidence>
<protein>
    <recommendedName>
        <fullName evidence="7">Aspartate--tRNA ligase</fullName>
        <ecNumber evidence="7">6.1.1.12</ecNumber>
    </recommendedName>
    <alternativeName>
        <fullName evidence="7">Aspartyl-tRNA synthetase</fullName>
        <shortName evidence="7">AspRS</shortName>
    </alternativeName>
</protein>
<dbReference type="HAMAP" id="MF_00044">
    <property type="entry name" value="Asp_tRNA_synth_type1"/>
    <property type="match status" value="1"/>
</dbReference>
<feature type="binding site" evidence="7">
    <location>
        <position position="233"/>
    </location>
    <ligand>
        <name>ATP</name>
        <dbReference type="ChEBI" id="CHEBI:30616"/>
    </ligand>
</feature>
<evidence type="ECO:0000256" key="1">
    <source>
        <dbReference type="ARBA" id="ARBA00006303"/>
    </source>
</evidence>
<evidence type="ECO:0000256" key="2">
    <source>
        <dbReference type="ARBA" id="ARBA00022598"/>
    </source>
</evidence>
<dbReference type="InterPro" id="IPR029351">
    <property type="entry name" value="GAD_dom"/>
</dbReference>
<dbReference type="CDD" id="cd04317">
    <property type="entry name" value="EcAspRS_like_N"/>
    <property type="match status" value="1"/>
</dbReference>
<organism evidence="10 11">
    <name type="scientific">Oenococcus kitaharae DSM 17330</name>
    <dbReference type="NCBI Taxonomy" id="1045004"/>
    <lineage>
        <taxon>Bacteria</taxon>
        <taxon>Bacillati</taxon>
        <taxon>Bacillota</taxon>
        <taxon>Bacilli</taxon>
        <taxon>Lactobacillales</taxon>
        <taxon>Lactobacillaceae</taxon>
        <taxon>Oenococcus</taxon>
    </lineage>
</organism>
<dbReference type="GO" id="GO:0005737">
    <property type="term" value="C:cytoplasm"/>
    <property type="evidence" value="ECO:0007669"/>
    <property type="project" value="UniProtKB-SubCell"/>
</dbReference>
<comment type="similarity">
    <text evidence="1 7">Belongs to the class-II aminoacyl-tRNA synthetase family. Type 1 subfamily.</text>
</comment>
<proteinExistence type="inferred from homology"/>
<dbReference type="InterPro" id="IPR004115">
    <property type="entry name" value="GAD-like_sf"/>
</dbReference>
<dbReference type="GO" id="GO:0006422">
    <property type="term" value="P:aspartyl-tRNA aminoacylation"/>
    <property type="evidence" value="ECO:0007669"/>
    <property type="project" value="UniProtKB-UniRule"/>
</dbReference>
<dbReference type="InterPro" id="IPR004364">
    <property type="entry name" value="Aa-tRNA-synt_II"/>
</dbReference>
<comment type="function">
    <text evidence="7">Catalyzes the attachment of L-aspartate to tRNA(Asp) in a two-step reaction: L-aspartate is first activated by ATP to form Asp-AMP and then transferred to the acceptor end of tRNA(Asp).</text>
</comment>
<keyword evidence="11" id="KW-1185">Reference proteome</keyword>
<dbReference type="CDD" id="cd00777">
    <property type="entry name" value="AspRS_core"/>
    <property type="match status" value="1"/>
</dbReference>
<dbReference type="EC" id="6.1.1.12" evidence="7"/>
<feature type="binding site" evidence="7">
    <location>
        <position position="488"/>
    </location>
    <ligand>
        <name>ATP</name>
        <dbReference type="ChEBI" id="CHEBI:30616"/>
    </ligand>
</feature>
<comment type="caution">
    <text evidence="7">Lacks conserved residue(s) required for the propagation of feature annotation.</text>
</comment>
<feature type="binding site" evidence="7">
    <location>
        <begin position="540"/>
        <end position="543"/>
    </location>
    <ligand>
        <name>ATP</name>
        <dbReference type="ChEBI" id="CHEBI:30616"/>
    </ligand>
</feature>
<feature type="binding site" evidence="7">
    <location>
        <position position="495"/>
    </location>
    <ligand>
        <name>L-aspartate</name>
        <dbReference type="ChEBI" id="CHEBI:29991"/>
    </ligand>
</feature>
<comment type="catalytic activity">
    <reaction evidence="7">
        <text>tRNA(Asp) + L-aspartate + ATP = L-aspartyl-tRNA(Asp) + AMP + diphosphate</text>
        <dbReference type="Rhea" id="RHEA:19649"/>
        <dbReference type="Rhea" id="RHEA-COMP:9660"/>
        <dbReference type="Rhea" id="RHEA-COMP:9678"/>
        <dbReference type="ChEBI" id="CHEBI:29991"/>
        <dbReference type="ChEBI" id="CHEBI:30616"/>
        <dbReference type="ChEBI" id="CHEBI:33019"/>
        <dbReference type="ChEBI" id="CHEBI:78442"/>
        <dbReference type="ChEBI" id="CHEBI:78516"/>
        <dbReference type="ChEBI" id="CHEBI:456215"/>
        <dbReference type="EC" id="6.1.1.12"/>
    </reaction>
</comment>
<keyword evidence="5 7" id="KW-0648">Protein biosynthesis</keyword>
<evidence type="ECO:0000256" key="6">
    <source>
        <dbReference type="ARBA" id="ARBA00023146"/>
    </source>
</evidence>
<feature type="region of interest" description="Aspartate" evidence="7">
    <location>
        <begin position="202"/>
        <end position="205"/>
    </location>
</feature>
<keyword evidence="3 7" id="KW-0547">Nucleotide-binding</keyword>
<dbReference type="Pfam" id="PF02938">
    <property type="entry name" value="GAD"/>
    <property type="match status" value="1"/>
</dbReference>
<dbReference type="Pfam" id="PF00152">
    <property type="entry name" value="tRNA-synt_2"/>
    <property type="match status" value="1"/>
</dbReference>
<keyword evidence="6 7" id="KW-0030">Aminoacyl-tRNA synthetase</keyword>
<evidence type="ECO:0000256" key="3">
    <source>
        <dbReference type="ARBA" id="ARBA00022741"/>
    </source>
</evidence>
<dbReference type="SUPFAM" id="SSF55681">
    <property type="entry name" value="Class II aaRS and biotin synthetases"/>
    <property type="match status" value="1"/>
</dbReference>
<feature type="binding site" evidence="7">
    <location>
        <position position="452"/>
    </location>
    <ligand>
        <name>L-aspartate</name>
        <dbReference type="ChEBI" id="CHEBI:29991"/>
    </ligand>
</feature>
<feature type="domain" description="Aminoacyl-transfer RNA synthetases class-II family profile" evidence="9">
    <location>
        <begin position="144"/>
        <end position="561"/>
    </location>
</feature>
<evidence type="ECO:0000313" key="10">
    <source>
        <dbReference type="EMBL" id="EHN59130.1"/>
    </source>
</evidence>
<dbReference type="InterPro" id="IPR004524">
    <property type="entry name" value="Asp-tRNA-ligase_1"/>
</dbReference>
<dbReference type="PRINTS" id="PR01042">
    <property type="entry name" value="TRNASYNTHASP"/>
</dbReference>
<dbReference type="PROSITE" id="PS50862">
    <property type="entry name" value="AA_TRNA_LIGASE_II"/>
    <property type="match status" value="1"/>
</dbReference>
<accession>G9WFH3</accession>
<dbReference type="RefSeq" id="WP_007745855.1">
    <property type="nucleotide sequence ID" value="NZ_CM001398.1"/>
</dbReference>
<dbReference type="HOGENOM" id="CLU_014330_3_2_9"/>
<dbReference type="AlphaFoldDB" id="G9WFH3"/>
<comment type="caution">
    <text evidence="10">The sequence shown here is derived from an EMBL/GenBank/DDBJ whole genome shotgun (WGS) entry which is preliminary data.</text>
</comment>
<evidence type="ECO:0000259" key="9">
    <source>
        <dbReference type="PROSITE" id="PS50862"/>
    </source>
</evidence>
<dbReference type="PANTHER" id="PTHR22594">
    <property type="entry name" value="ASPARTYL/LYSYL-TRNA SYNTHETASE"/>
    <property type="match status" value="1"/>
</dbReference>
<dbReference type="Proteomes" id="UP000004959">
    <property type="component" value="Chromosome"/>
</dbReference>
<reference evidence="10 11" key="1">
    <citation type="journal article" date="2012" name="PLoS ONE">
        <title>Functional divergence in the genus oenococcus as predicted by genome sequencing of the newly-described species, Oenococcus kitaharae.</title>
        <authorList>
            <person name="Borneman A.R."/>
            <person name="McCarthy J.M."/>
            <person name="Chambers P.J."/>
            <person name="Bartowsky E.J."/>
        </authorList>
    </citation>
    <scope>NUCLEOTIDE SEQUENCE [LARGE SCALE GENOMIC DNA]</scope>
    <source>
        <strain evidence="11">DSM17330</strain>
    </source>
</reference>
<gene>
    <name evidence="7" type="primary">aspS</name>
    <name evidence="10" type="ORF">OKIT_1027</name>
</gene>
<dbReference type="SUPFAM" id="SSF50249">
    <property type="entry name" value="Nucleic acid-binding proteins"/>
    <property type="match status" value="1"/>
</dbReference>
<dbReference type="NCBIfam" id="TIGR00459">
    <property type="entry name" value="aspS_bact"/>
    <property type="match status" value="1"/>
</dbReference>
<evidence type="ECO:0000313" key="11">
    <source>
        <dbReference type="Proteomes" id="UP000004959"/>
    </source>
</evidence>
<dbReference type="Pfam" id="PF01336">
    <property type="entry name" value="tRNA_anti-codon"/>
    <property type="match status" value="1"/>
</dbReference>
<evidence type="ECO:0000256" key="4">
    <source>
        <dbReference type="ARBA" id="ARBA00022840"/>
    </source>
</evidence>
<keyword evidence="4 7" id="KW-0067">ATP-binding</keyword>
<dbReference type="SUPFAM" id="SSF55261">
    <property type="entry name" value="GAD domain-like"/>
    <property type="match status" value="1"/>
</dbReference>
<feature type="binding site" evidence="7">
    <location>
        <position position="224"/>
    </location>
    <ligand>
        <name>L-aspartate</name>
        <dbReference type="ChEBI" id="CHEBI:29991"/>
    </ligand>
</feature>
<comment type="subcellular location">
    <subcellularLocation>
        <location evidence="7">Cytoplasm</location>
    </subcellularLocation>
</comment>
<dbReference type="InterPro" id="IPR004365">
    <property type="entry name" value="NA-bd_OB_tRNA"/>
</dbReference>
<dbReference type="PATRIC" id="fig|1045004.4.peg.1026"/>
<dbReference type="GO" id="GO:0005524">
    <property type="term" value="F:ATP binding"/>
    <property type="evidence" value="ECO:0007669"/>
    <property type="project" value="UniProtKB-UniRule"/>
</dbReference>
<dbReference type="GO" id="GO:0140096">
    <property type="term" value="F:catalytic activity, acting on a protein"/>
    <property type="evidence" value="ECO:0007669"/>
    <property type="project" value="UniProtKB-ARBA"/>
</dbReference>
<dbReference type="OrthoDB" id="9802326at2"/>
<evidence type="ECO:0000256" key="8">
    <source>
        <dbReference type="SAM" id="MobiDB-lite"/>
    </source>
</evidence>
<dbReference type="InterPro" id="IPR047090">
    <property type="entry name" value="AspRS_core"/>
</dbReference>
<feature type="region of interest" description="Disordered" evidence="8">
    <location>
        <begin position="565"/>
        <end position="591"/>
    </location>
</feature>
<dbReference type="PANTHER" id="PTHR22594:SF5">
    <property type="entry name" value="ASPARTATE--TRNA LIGASE, MITOCHONDRIAL"/>
    <property type="match status" value="1"/>
</dbReference>
<name>G9WFH3_9LACO</name>
<dbReference type="InterPro" id="IPR006195">
    <property type="entry name" value="aa-tRNA-synth_II"/>
</dbReference>